<evidence type="ECO:0000313" key="2">
    <source>
        <dbReference type="Proteomes" id="UP001607303"/>
    </source>
</evidence>
<protein>
    <submittedName>
        <fullName evidence="1">Uncharacterized protein</fullName>
    </submittedName>
</protein>
<comment type="caution">
    <text evidence="1">The sequence shown here is derived from an EMBL/GenBank/DDBJ whole genome shotgun (WGS) entry which is preliminary data.</text>
</comment>
<reference evidence="1 2" key="1">
    <citation type="journal article" date="2024" name="Ann. Entomol. Soc. Am.">
        <title>Genomic analyses of the southern and eastern yellowjacket wasps (Hymenoptera: Vespidae) reveal evolutionary signatures of social life.</title>
        <authorList>
            <person name="Catto M.A."/>
            <person name="Caine P.B."/>
            <person name="Orr S.E."/>
            <person name="Hunt B.G."/>
            <person name="Goodisman M.A.D."/>
        </authorList>
    </citation>
    <scope>NUCLEOTIDE SEQUENCE [LARGE SCALE GENOMIC DNA]</scope>
    <source>
        <strain evidence="1">232</strain>
        <tissue evidence="1">Head and thorax</tissue>
    </source>
</reference>
<dbReference type="EMBL" id="JAYRBN010000061">
    <property type="protein sequence ID" value="KAL2739223.1"/>
    <property type="molecule type" value="Genomic_DNA"/>
</dbReference>
<sequence>MDVINRGIRLGKTKYFYSCNLYYSLNSVIHETTLSLIISIDRLACQSFVRGLRVGLESLHHEVLGDLAGREKVRSSIEL</sequence>
<accession>A0ABD2C2E5</accession>
<gene>
    <name evidence="1" type="ORF">V1477_010612</name>
</gene>
<dbReference type="Proteomes" id="UP001607303">
    <property type="component" value="Unassembled WGS sequence"/>
</dbReference>
<dbReference type="AlphaFoldDB" id="A0ABD2C2E5"/>
<proteinExistence type="predicted"/>
<evidence type="ECO:0000313" key="1">
    <source>
        <dbReference type="EMBL" id="KAL2739223.1"/>
    </source>
</evidence>
<organism evidence="1 2">
    <name type="scientific">Vespula maculifrons</name>
    <name type="common">Eastern yellow jacket</name>
    <name type="synonym">Wasp</name>
    <dbReference type="NCBI Taxonomy" id="7453"/>
    <lineage>
        <taxon>Eukaryota</taxon>
        <taxon>Metazoa</taxon>
        <taxon>Ecdysozoa</taxon>
        <taxon>Arthropoda</taxon>
        <taxon>Hexapoda</taxon>
        <taxon>Insecta</taxon>
        <taxon>Pterygota</taxon>
        <taxon>Neoptera</taxon>
        <taxon>Endopterygota</taxon>
        <taxon>Hymenoptera</taxon>
        <taxon>Apocrita</taxon>
        <taxon>Aculeata</taxon>
        <taxon>Vespoidea</taxon>
        <taxon>Vespidae</taxon>
        <taxon>Vespinae</taxon>
        <taxon>Vespula</taxon>
    </lineage>
</organism>
<name>A0ABD2C2E5_VESMC</name>
<keyword evidence="2" id="KW-1185">Reference proteome</keyword>